<feature type="domain" description="Protein kinase" evidence="21">
    <location>
        <begin position="26"/>
        <end position="278"/>
    </location>
</feature>
<dbReference type="GO" id="GO:0007052">
    <property type="term" value="P:mitotic spindle organization"/>
    <property type="evidence" value="ECO:0007669"/>
    <property type="project" value="TreeGrafter"/>
</dbReference>
<dbReference type="CDD" id="cd13117">
    <property type="entry name" value="POLO_box_2"/>
    <property type="match status" value="1"/>
</dbReference>
<dbReference type="GO" id="GO:0051726">
    <property type="term" value="P:regulation of cell cycle"/>
    <property type="evidence" value="ECO:0007669"/>
    <property type="project" value="UniProtKB-ARBA"/>
</dbReference>
<comment type="similarity">
    <text evidence="20">Belongs to the protein kinase superfamily. Ser/Thr protein kinase family. CDC5/Polo subfamily.</text>
</comment>
<evidence type="ECO:0000256" key="19">
    <source>
        <dbReference type="PROSITE-ProRule" id="PRU10141"/>
    </source>
</evidence>
<dbReference type="Gene3D" id="3.30.200.20">
    <property type="entry name" value="Phosphorylase Kinase, domain 1"/>
    <property type="match status" value="1"/>
</dbReference>
<dbReference type="PANTHER" id="PTHR24345">
    <property type="entry name" value="SERINE/THREONINE-PROTEIN KINASE PLK"/>
    <property type="match status" value="1"/>
</dbReference>
<keyword evidence="12 19" id="KW-0067">ATP-binding</keyword>
<keyword evidence="15" id="KW-0469">Meiosis</keyword>
<keyword evidence="4" id="KW-0158">Chromosome</keyword>
<dbReference type="InterPro" id="IPR033695">
    <property type="entry name" value="POLO_box_2"/>
</dbReference>
<dbReference type="SMART" id="SM00220">
    <property type="entry name" value="S_TKc"/>
    <property type="match status" value="1"/>
</dbReference>
<sequence>MDARGNKKEMKELPDVIVNPADGTRYIKGKFLGKGGFARCYELTDSSTNEVFAGKVVSKSLLLKKHQKEKIAQEIEIHRNLCHENIVKFYKNFEDDDNVYILLELCRRRSLMELHKRRRTITEPEARYFLVQIINATVYLHNSRIIHRDMKLGNLFLNDNMVVKLGDFGLATILDFDGERKRTLCGTPNYIAPEVLCKKGHSYEVDVWAIGCILYTLLVGKPPFETDSLKDTYARIQRNEYHIPSRLSQSARHMIQRTLQTDPRNRPPVRELLKFQFICNGFRPHRLPTSCLTMAPKFPVEALSARVNVDRKPFAEINKPDQNKAIPAVPNTQNLRTLNAVPEGEIASDNKQQLFEMSVSAKQEMPSDCYMSQLYKQLLEFVQIQPGNVPNPRQDEAEDPASAPVFWVSRWVDYSDKYGLGYQLCDNSVGVLFNDDTKLVLNSDGKQLQYIQRNGQELFFTMDSFPDSLTKKATLLKYFKCYMNDHLLKAGAGLALREGDELARLPCLRTWFRTRSAIVLHLNNGTVQVNFFHDHTKIILCPLMGAVTFLDENRNFKTYKLVQLQKYGCDADLAARLRYAKSMIERLIVRSSSTGQAVLASLQLKTAAGSTAAISATQSKAA</sequence>
<evidence type="ECO:0000256" key="8">
    <source>
        <dbReference type="ARBA" id="ARBA00022737"/>
    </source>
</evidence>
<evidence type="ECO:0000256" key="15">
    <source>
        <dbReference type="ARBA" id="ARBA00023254"/>
    </source>
</evidence>
<dbReference type="EC" id="2.7.11.21" evidence="20"/>
<dbReference type="InterPro" id="IPR000719">
    <property type="entry name" value="Prot_kinase_dom"/>
</dbReference>
<dbReference type="GO" id="GO:0000922">
    <property type="term" value="C:spindle pole"/>
    <property type="evidence" value="ECO:0007669"/>
    <property type="project" value="TreeGrafter"/>
</dbReference>
<evidence type="ECO:0000256" key="10">
    <source>
        <dbReference type="ARBA" id="ARBA00022777"/>
    </source>
</evidence>
<evidence type="ECO:0000256" key="11">
    <source>
        <dbReference type="ARBA" id="ARBA00022838"/>
    </source>
</evidence>
<dbReference type="GO" id="GO:0005737">
    <property type="term" value="C:cytoplasm"/>
    <property type="evidence" value="ECO:0007669"/>
    <property type="project" value="TreeGrafter"/>
</dbReference>
<dbReference type="InterPro" id="IPR000959">
    <property type="entry name" value="POLO_box_dom"/>
</dbReference>
<dbReference type="Pfam" id="PF00069">
    <property type="entry name" value="Pkinase"/>
    <property type="match status" value="1"/>
</dbReference>
<evidence type="ECO:0000256" key="18">
    <source>
        <dbReference type="ARBA" id="ARBA00048347"/>
    </source>
</evidence>
<evidence type="ECO:0000256" key="20">
    <source>
        <dbReference type="RuleBase" id="RU361162"/>
    </source>
</evidence>
<evidence type="ECO:0000259" key="21">
    <source>
        <dbReference type="PROSITE" id="PS50011"/>
    </source>
</evidence>
<feature type="domain" description="POLO box" evidence="22">
    <location>
        <begin position="507"/>
        <end position="589"/>
    </location>
</feature>
<dbReference type="Gene3D" id="3.30.1120.30">
    <property type="entry name" value="POLO box domain"/>
    <property type="match status" value="2"/>
</dbReference>
<dbReference type="PROSITE" id="PS00107">
    <property type="entry name" value="PROTEIN_KINASE_ATP"/>
    <property type="match status" value="1"/>
</dbReference>
<evidence type="ECO:0000256" key="3">
    <source>
        <dbReference type="ARBA" id="ARBA00004629"/>
    </source>
</evidence>
<evidence type="ECO:0000256" key="12">
    <source>
        <dbReference type="ARBA" id="ARBA00022840"/>
    </source>
</evidence>
<dbReference type="STRING" id="70415.A0A5S6Q5T9"/>
<keyword evidence="8" id="KW-0677">Repeat</keyword>
<comment type="catalytic activity">
    <reaction evidence="17 20">
        <text>L-threonyl-[protein] + ATP = O-phospho-L-threonyl-[protein] + ADP + H(+)</text>
        <dbReference type="Rhea" id="RHEA:46608"/>
        <dbReference type="Rhea" id="RHEA-COMP:11060"/>
        <dbReference type="Rhea" id="RHEA-COMP:11605"/>
        <dbReference type="ChEBI" id="CHEBI:15378"/>
        <dbReference type="ChEBI" id="CHEBI:30013"/>
        <dbReference type="ChEBI" id="CHEBI:30616"/>
        <dbReference type="ChEBI" id="CHEBI:61977"/>
        <dbReference type="ChEBI" id="CHEBI:456216"/>
        <dbReference type="EC" id="2.7.11.21"/>
    </reaction>
</comment>
<dbReference type="FunFam" id="1.10.510.10:FF:000727">
    <property type="entry name" value="Serine/threonine-protein kinase PLK"/>
    <property type="match status" value="1"/>
</dbReference>
<dbReference type="GO" id="GO:0005813">
    <property type="term" value="C:centrosome"/>
    <property type="evidence" value="ECO:0007669"/>
    <property type="project" value="UniProtKB-SubCell"/>
</dbReference>
<evidence type="ECO:0000313" key="24">
    <source>
        <dbReference type="WBParaSite" id="TMUE_0000002327.1"/>
    </source>
</evidence>
<dbReference type="InterPro" id="IPR011009">
    <property type="entry name" value="Kinase-like_dom_sf"/>
</dbReference>
<dbReference type="PROSITE" id="PS00108">
    <property type="entry name" value="PROTEIN_KINASE_ST"/>
    <property type="match status" value="1"/>
</dbReference>
<dbReference type="FunFam" id="3.30.1120.30:FF:000003">
    <property type="entry name" value="Serine/threonine-protein kinase PLK"/>
    <property type="match status" value="1"/>
</dbReference>
<keyword evidence="11" id="KW-0995">Kinetochore</keyword>
<organism evidence="23 24">
    <name type="scientific">Trichuris muris</name>
    <name type="common">Mouse whipworm</name>
    <dbReference type="NCBI Taxonomy" id="70415"/>
    <lineage>
        <taxon>Eukaryota</taxon>
        <taxon>Metazoa</taxon>
        <taxon>Ecdysozoa</taxon>
        <taxon>Nematoda</taxon>
        <taxon>Enoplea</taxon>
        <taxon>Dorylaimia</taxon>
        <taxon>Trichinellida</taxon>
        <taxon>Trichuridae</taxon>
        <taxon>Trichuris</taxon>
    </lineage>
</organism>
<dbReference type="AlphaFoldDB" id="A0A5S6Q5T9"/>
<dbReference type="WBParaSite" id="TMUE_0000002327.1">
    <property type="protein sequence ID" value="TMUE_0000002327.1"/>
    <property type="gene ID" value="WBGene00298174"/>
</dbReference>
<feature type="binding site" evidence="19">
    <location>
        <position position="55"/>
    </location>
    <ligand>
        <name>ATP</name>
        <dbReference type="ChEBI" id="CHEBI:30616"/>
    </ligand>
</feature>
<accession>A0A5S6Q5T9</accession>
<dbReference type="GO" id="GO:0004674">
    <property type="term" value="F:protein serine/threonine kinase activity"/>
    <property type="evidence" value="ECO:0007669"/>
    <property type="project" value="UniProtKB-KW"/>
</dbReference>
<dbReference type="GO" id="GO:0005524">
    <property type="term" value="F:ATP binding"/>
    <property type="evidence" value="ECO:0007669"/>
    <property type="project" value="UniProtKB-UniRule"/>
</dbReference>
<dbReference type="GO" id="GO:0051321">
    <property type="term" value="P:meiotic cell cycle"/>
    <property type="evidence" value="ECO:0007669"/>
    <property type="project" value="UniProtKB-KW"/>
</dbReference>
<keyword evidence="5" id="KW-0963">Cytoplasm</keyword>
<keyword evidence="9 19" id="KW-0547">Nucleotide-binding</keyword>
<proteinExistence type="inferred from homology"/>
<keyword evidence="7 20" id="KW-0808">Transferase</keyword>
<comment type="subcellular location">
    <subcellularLocation>
        <location evidence="3">Chromosome</location>
        <location evidence="3">Centromere</location>
        <location evidence="3">Kinetochore</location>
    </subcellularLocation>
    <subcellularLocation>
        <location evidence="2">Cytoplasm</location>
        <location evidence="2">Cytoskeleton</location>
        <location evidence="2">Microtubule organizing center</location>
        <location evidence="2">Centrosome</location>
    </subcellularLocation>
    <subcellularLocation>
        <location evidence="1">Nucleus</location>
    </subcellularLocation>
</comment>
<dbReference type="GO" id="GO:0000776">
    <property type="term" value="C:kinetochore"/>
    <property type="evidence" value="ECO:0007669"/>
    <property type="project" value="UniProtKB-KW"/>
</dbReference>
<evidence type="ECO:0000259" key="22">
    <source>
        <dbReference type="PROSITE" id="PS50078"/>
    </source>
</evidence>
<evidence type="ECO:0000256" key="7">
    <source>
        <dbReference type="ARBA" id="ARBA00022679"/>
    </source>
</evidence>
<evidence type="ECO:0000256" key="1">
    <source>
        <dbReference type="ARBA" id="ARBA00004123"/>
    </source>
</evidence>
<name>A0A5S6Q5T9_TRIMR</name>
<dbReference type="InterPro" id="IPR008271">
    <property type="entry name" value="Ser/Thr_kinase_AS"/>
</dbReference>
<evidence type="ECO:0000256" key="14">
    <source>
        <dbReference type="ARBA" id="ARBA00023242"/>
    </source>
</evidence>
<dbReference type="SUPFAM" id="SSF82615">
    <property type="entry name" value="Polo-box domain"/>
    <property type="match status" value="2"/>
</dbReference>
<evidence type="ECO:0000256" key="16">
    <source>
        <dbReference type="ARBA" id="ARBA00023328"/>
    </source>
</evidence>
<protein>
    <recommendedName>
        <fullName evidence="20">Serine/threonine-protein kinase PLK</fullName>
        <ecNumber evidence="20">2.7.11.21</ecNumber>
    </recommendedName>
    <alternativeName>
        <fullName evidence="20">Polo-like kinase</fullName>
    </alternativeName>
</protein>
<keyword evidence="23" id="KW-1185">Reference proteome</keyword>
<dbReference type="Pfam" id="PF00659">
    <property type="entry name" value="POLO_box"/>
    <property type="match status" value="2"/>
</dbReference>
<keyword evidence="14" id="KW-0539">Nucleus</keyword>
<dbReference type="PROSITE" id="PS50011">
    <property type="entry name" value="PROTEIN_KINASE_DOM"/>
    <property type="match status" value="1"/>
</dbReference>
<dbReference type="InterPro" id="IPR036947">
    <property type="entry name" value="POLO_box_dom_sf"/>
</dbReference>
<evidence type="ECO:0000256" key="2">
    <source>
        <dbReference type="ARBA" id="ARBA00004300"/>
    </source>
</evidence>
<feature type="domain" description="POLO box" evidence="22">
    <location>
        <begin position="407"/>
        <end position="485"/>
    </location>
</feature>
<evidence type="ECO:0000313" key="23">
    <source>
        <dbReference type="Proteomes" id="UP000046395"/>
    </source>
</evidence>
<dbReference type="CDD" id="cd14099">
    <property type="entry name" value="STKc_PLK"/>
    <property type="match status" value="1"/>
</dbReference>
<dbReference type="FunFam" id="3.30.1120.30:FF:000001">
    <property type="entry name" value="Serine/threonine-protein kinase PLK"/>
    <property type="match status" value="1"/>
</dbReference>
<evidence type="ECO:0000256" key="4">
    <source>
        <dbReference type="ARBA" id="ARBA00022454"/>
    </source>
</evidence>
<dbReference type="GO" id="GO:0005634">
    <property type="term" value="C:nucleus"/>
    <property type="evidence" value="ECO:0007669"/>
    <property type="project" value="UniProtKB-SubCell"/>
</dbReference>
<dbReference type="Proteomes" id="UP000046395">
    <property type="component" value="Unassembled WGS sequence"/>
</dbReference>
<keyword evidence="6 20" id="KW-0723">Serine/threonine-protein kinase</keyword>
<comment type="catalytic activity">
    <reaction evidence="18">
        <text>L-seryl-[protein] + ATP = O-phospho-L-seryl-[protein] + ADP + H(+)</text>
        <dbReference type="Rhea" id="RHEA:17989"/>
        <dbReference type="Rhea" id="RHEA-COMP:9863"/>
        <dbReference type="Rhea" id="RHEA-COMP:11604"/>
        <dbReference type="ChEBI" id="CHEBI:15378"/>
        <dbReference type="ChEBI" id="CHEBI:29999"/>
        <dbReference type="ChEBI" id="CHEBI:30616"/>
        <dbReference type="ChEBI" id="CHEBI:83421"/>
        <dbReference type="ChEBI" id="CHEBI:456216"/>
        <dbReference type="EC" id="2.7.11.21"/>
    </reaction>
</comment>
<keyword evidence="13" id="KW-0206">Cytoskeleton</keyword>
<keyword evidence="16" id="KW-0137">Centromere</keyword>
<dbReference type="InterPro" id="IPR033701">
    <property type="entry name" value="POLO_box_1"/>
</dbReference>
<evidence type="ECO:0000256" key="13">
    <source>
        <dbReference type="ARBA" id="ARBA00023212"/>
    </source>
</evidence>
<dbReference type="InterPro" id="IPR017441">
    <property type="entry name" value="Protein_kinase_ATP_BS"/>
</dbReference>
<dbReference type="FunFam" id="3.30.200.20:FF:000091">
    <property type="entry name" value="Serine/threonine-protein kinase PLK"/>
    <property type="match status" value="1"/>
</dbReference>
<dbReference type="SUPFAM" id="SSF56112">
    <property type="entry name" value="Protein kinase-like (PK-like)"/>
    <property type="match status" value="1"/>
</dbReference>
<keyword evidence="10 20" id="KW-0418">Kinase</keyword>
<dbReference type="CDD" id="cd13118">
    <property type="entry name" value="POLO_box_1"/>
    <property type="match status" value="1"/>
</dbReference>
<evidence type="ECO:0000256" key="9">
    <source>
        <dbReference type="ARBA" id="ARBA00022741"/>
    </source>
</evidence>
<reference evidence="24" key="1">
    <citation type="submission" date="2019-12" db="UniProtKB">
        <authorList>
            <consortium name="WormBaseParasite"/>
        </authorList>
    </citation>
    <scope>IDENTIFICATION</scope>
</reference>
<dbReference type="PROSITE" id="PS50078">
    <property type="entry name" value="POLO_BOX"/>
    <property type="match status" value="2"/>
</dbReference>
<evidence type="ECO:0000256" key="17">
    <source>
        <dbReference type="ARBA" id="ARBA00047802"/>
    </source>
</evidence>
<evidence type="ECO:0000256" key="5">
    <source>
        <dbReference type="ARBA" id="ARBA00022490"/>
    </source>
</evidence>
<dbReference type="Gene3D" id="1.10.510.10">
    <property type="entry name" value="Transferase(Phosphotransferase) domain 1"/>
    <property type="match status" value="1"/>
</dbReference>
<dbReference type="PANTHER" id="PTHR24345:SF93">
    <property type="entry name" value="SERINE_THREONINE-PROTEIN KINASE PLK1"/>
    <property type="match status" value="1"/>
</dbReference>
<evidence type="ECO:0000256" key="6">
    <source>
        <dbReference type="ARBA" id="ARBA00022527"/>
    </source>
</evidence>
<dbReference type="GO" id="GO:0106310">
    <property type="term" value="F:protein serine kinase activity"/>
    <property type="evidence" value="ECO:0007669"/>
    <property type="project" value="RHEA"/>
</dbReference>